<dbReference type="WBParaSite" id="ACAC_0000421101-mRNA-1">
    <property type="protein sequence ID" value="ACAC_0000421101-mRNA-1"/>
    <property type="gene ID" value="ACAC_0000421101"/>
</dbReference>
<keyword evidence="2" id="KW-1185">Reference proteome</keyword>
<dbReference type="STRING" id="6313.A0A0K0D2B6"/>
<dbReference type="Proteomes" id="UP000035642">
    <property type="component" value="Unassembled WGS sequence"/>
</dbReference>
<feature type="region of interest" description="Disordered" evidence="1">
    <location>
        <begin position="161"/>
        <end position="188"/>
    </location>
</feature>
<feature type="compositionally biased region" description="Basic and acidic residues" evidence="1">
    <location>
        <begin position="22"/>
        <end position="45"/>
    </location>
</feature>
<protein>
    <submittedName>
        <fullName evidence="3">WH2 domain-containing protein</fullName>
    </submittedName>
</protein>
<evidence type="ECO:0000313" key="3">
    <source>
        <dbReference type="WBParaSite" id="ACAC_0000421101-mRNA-1"/>
    </source>
</evidence>
<evidence type="ECO:0000313" key="2">
    <source>
        <dbReference type="Proteomes" id="UP000035642"/>
    </source>
</evidence>
<name>A0A0K0D2B6_ANGCA</name>
<reference evidence="3" key="2">
    <citation type="submission" date="2017-02" db="UniProtKB">
        <authorList>
            <consortium name="WormBaseParasite"/>
        </authorList>
    </citation>
    <scope>IDENTIFICATION</scope>
</reference>
<dbReference type="AlphaFoldDB" id="A0A0K0D2B6"/>
<organism evidence="2 3">
    <name type="scientific">Angiostrongylus cantonensis</name>
    <name type="common">Rat lungworm</name>
    <dbReference type="NCBI Taxonomy" id="6313"/>
    <lineage>
        <taxon>Eukaryota</taxon>
        <taxon>Metazoa</taxon>
        <taxon>Ecdysozoa</taxon>
        <taxon>Nematoda</taxon>
        <taxon>Chromadorea</taxon>
        <taxon>Rhabditida</taxon>
        <taxon>Rhabditina</taxon>
        <taxon>Rhabditomorpha</taxon>
        <taxon>Strongyloidea</taxon>
        <taxon>Metastrongylidae</taxon>
        <taxon>Angiostrongylus</taxon>
    </lineage>
</organism>
<accession>A0A0K0D2B6</accession>
<feature type="region of interest" description="Disordered" evidence="1">
    <location>
        <begin position="1"/>
        <end position="71"/>
    </location>
</feature>
<feature type="compositionally biased region" description="Acidic residues" evidence="1">
    <location>
        <begin position="12"/>
        <end position="21"/>
    </location>
</feature>
<proteinExistence type="predicted"/>
<evidence type="ECO:0000256" key="1">
    <source>
        <dbReference type="SAM" id="MobiDB-lite"/>
    </source>
</evidence>
<sequence>LQQLLGSKEIDERIEEEDRDDETTPVRKKVVDDRKDDRNRKEKVTVETPFKSDQLLSDKPVTANRTTSAQAPPCSNAILPGQLASSSVVTAMYPPIRRPVVTLVNRPKLDVVRKKTLRALSVDMNDDLKEENKRQGEPLKLKTMDVSNIEGYLNRNVDLANLGDPTLTTRSTTRQDDGKLPNLPNGYP</sequence>
<reference evidence="2" key="1">
    <citation type="submission" date="2012-09" db="EMBL/GenBank/DDBJ databases">
        <authorList>
            <person name="Martin A.A."/>
        </authorList>
    </citation>
    <scope>NUCLEOTIDE SEQUENCE</scope>
</reference>